<gene>
    <name evidence="1" type="ORF">FGO68_gene6659</name>
</gene>
<protein>
    <submittedName>
        <fullName evidence="1">Uncharacterized protein</fullName>
    </submittedName>
</protein>
<name>A0A8J8T6G9_HALGN</name>
<comment type="caution">
    <text evidence="1">The sequence shown here is derived from an EMBL/GenBank/DDBJ whole genome shotgun (WGS) entry which is preliminary data.</text>
</comment>
<sequence length="71" mass="8621">MEYLILSLYEQDKEDKKCPFYQKWLVHHVIIKITNNSTQYITQLISIIFCFLSPHIQRTDYRTPLLLKIFS</sequence>
<dbReference type="AlphaFoldDB" id="A0A8J8T6G9"/>
<evidence type="ECO:0000313" key="2">
    <source>
        <dbReference type="Proteomes" id="UP000785679"/>
    </source>
</evidence>
<reference evidence="1" key="1">
    <citation type="submission" date="2019-06" db="EMBL/GenBank/DDBJ databases">
        <authorList>
            <person name="Zheng W."/>
        </authorList>
    </citation>
    <scope>NUCLEOTIDE SEQUENCE</scope>
    <source>
        <strain evidence="1">QDHG01</strain>
    </source>
</reference>
<evidence type="ECO:0000313" key="1">
    <source>
        <dbReference type="EMBL" id="TNV84124.1"/>
    </source>
</evidence>
<keyword evidence="2" id="KW-1185">Reference proteome</keyword>
<dbReference type="Proteomes" id="UP000785679">
    <property type="component" value="Unassembled WGS sequence"/>
</dbReference>
<accession>A0A8J8T6G9</accession>
<dbReference type="EMBL" id="RRYP01003116">
    <property type="protein sequence ID" value="TNV84124.1"/>
    <property type="molecule type" value="Genomic_DNA"/>
</dbReference>
<proteinExistence type="predicted"/>
<organism evidence="1 2">
    <name type="scientific">Halteria grandinella</name>
    <dbReference type="NCBI Taxonomy" id="5974"/>
    <lineage>
        <taxon>Eukaryota</taxon>
        <taxon>Sar</taxon>
        <taxon>Alveolata</taxon>
        <taxon>Ciliophora</taxon>
        <taxon>Intramacronucleata</taxon>
        <taxon>Spirotrichea</taxon>
        <taxon>Stichotrichia</taxon>
        <taxon>Sporadotrichida</taxon>
        <taxon>Halteriidae</taxon>
        <taxon>Halteria</taxon>
    </lineage>
</organism>